<dbReference type="GO" id="GO:0016285">
    <property type="term" value="F:alanyl aminopeptidase activity"/>
    <property type="evidence" value="ECO:0007669"/>
    <property type="project" value="UniProtKB-EC"/>
</dbReference>
<dbReference type="EC" id="3.4.11.2" evidence="4"/>
<dbReference type="Gene3D" id="1.25.10.10">
    <property type="entry name" value="Leucine-rich Repeat Variant"/>
    <property type="match status" value="1"/>
</dbReference>
<keyword evidence="15" id="KW-1185">Reference proteome</keyword>
<dbReference type="InterPro" id="IPR016024">
    <property type="entry name" value="ARM-type_fold"/>
</dbReference>
<dbReference type="GO" id="GO:0042277">
    <property type="term" value="F:peptide binding"/>
    <property type="evidence" value="ECO:0007669"/>
    <property type="project" value="TreeGrafter"/>
</dbReference>
<evidence type="ECO:0000256" key="7">
    <source>
        <dbReference type="ARBA" id="ARBA00022670"/>
    </source>
</evidence>
<dbReference type="AlphaFoldDB" id="A0A1H6KRA9"/>
<dbReference type="Gene3D" id="2.60.40.1730">
    <property type="entry name" value="tricorn interacting facor f3 domain"/>
    <property type="match status" value="1"/>
</dbReference>
<evidence type="ECO:0000256" key="5">
    <source>
        <dbReference type="ARBA" id="ARBA00015611"/>
    </source>
</evidence>
<dbReference type="InterPro" id="IPR027268">
    <property type="entry name" value="Peptidase_M4/M1_CTD_sf"/>
</dbReference>
<evidence type="ECO:0000256" key="11">
    <source>
        <dbReference type="ARBA" id="ARBA00023049"/>
    </source>
</evidence>
<evidence type="ECO:0000256" key="1">
    <source>
        <dbReference type="ARBA" id="ARBA00000098"/>
    </source>
</evidence>
<dbReference type="PRINTS" id="PR00756">
    <property type="entry name" value="ALADIPTASE"/>
</dbReference>
<evidence type="ECO:0000259" key="12">
    <source>
        <dbReference type="Pfam" id="PF01433"/>
    </source>
</evidence>
<dbReference type="InterPro" id="IPR014782">
    <property type="entry name" value="Peptidase_M1_dom"/>
</dbReference>
<reference evidence="14 15" key="1">
    <citation type="submission" date="2016-10" db="EMBL/GenBank/DDBJ databases">
        <authorList>
            <person name="de Groot N.N."/>
        </authorList>
    </citation>
    <scope>NUCLEOTIDE SEQUENCE [LARGE SCALE GENOMIC DNA]</scope>
    <source>
        <strain evidence="14 15">CGMCC 1.10825</strain>
    </source>
</reference>
<evidence type="ECO:0000256" key="10">
    <source>
        <dbReference type="ARBA" id="ARBA00022833"/>
    </source>
</evidence>
<dbReference type="InterPro" id="IPR042097">
    <property type="entry name" value="Aminopeptidase_N-like_N_sf"/>
</dbReference>
<keyword evidence="9" id="KW-0378">Hydrolase</keyword>
<evidence type="ECO:0000256" key="8">
    <source>
        <dbReference type="ARBA" id="ARBA00022723"/>
    </source>
</evidence>
<dbReference type="Proteomes" id="UP000199634">
    <property type="component" value="Unassembled WGS sequence"/>
</dbReference>
<sequence>MKQLILAAGFLISLNSWSQEKPKVDFTTANASIRFEIAEHMVIGDVTYQFTVNEMTDSIKIDAKNMMIQGIKLNGQTPKYHYDKKKIAFTQGFKEGDNTVTISYKTNPKQALYYVGSGTDLQIWTQGQGKYTSHWLPSFDDYNEKVIFNTKITFETGYDVISNGILDGKTTSGKNTTWSYKMTKPMSSYLLMMAIGKFDKKTEKSASGITIENYIRPVDASKYATTYQHTKKIFDFLENQTGYPYPWQIYRNIPVEDFMYGGMENTTSTIFSSNYVVDNIAVNDRDYVNVNAHEMAHQWFGDLVTAKSGKDHWLQEGFATYYALLAERDIYGVDHFYWKMYELAEMVTKDAKENKNTAVHSEKATSITYYQKGAWMLFYLSSQIGETNFNTAVKNYLNKYAFKNASTEDFLNEVSVVAPNFNMDNYKQNWLQNKSFNTKDALYLIQNSPYVKSYFEVLELQPKAFETKKETLLKLLKDSNTPVQTKREIVFQLHEVPYEEAKEFYQTIAQSTDLKVRQALVQIISEIPPAFLEDYKKFLNDNSYITREIVLKNLWLQDESGRADLLNKTASWKGFNDYNLRITWLMFALATENYKNDQKTHLYSELENFAYIKYTSNVRTNAINAMWYLNKYDSNTLPHLVNALVHHDSRFQKFGRDAIIRLCERKEFKDHFKKLIPYLPQDEHDALKKLIEEM</sequence>
<proteinExistence type="inferred from homology"/>
<evidence type="ECO:0000256" key="9">
    <source>
        <dbReference type="ARBA" id="ARBA00022801"/>
    </source>
</evidence>
<dbReference type="InterPro" id="IPR011989">
    <property type="entry name" value="ARM-like"/>
</dbReference>
<evidence type="ECO:0000256" key="3">
    <source>
        <dbReference type="ARBA" id="ARBA00010136"/>
    </source>
</evidence>
<evidence type="ECO:0000256" key="6">
    <source>
        <dbReference type="ARBA" id="ARBA00022438"/>
    </source>
</evidence>
<dbReference type="InterPro" id="IPR050344">
    <property type="entry name" value="Peptidase_M1_aminopeptidases"/>
</dbReference>
<dbReference type="GO" id="GO:0070006">
    <property type="term" value="F:metalloaminopeptidase activity"/>
    <property type="evidence" value="ECO:0007669"/>
    <property type="project" value="TreeGrafter"/>
</dbReference>
<evidence type="ECO:0000256" key="2">
    <source>
        <dbReference type="ARBA" id="ARBA00001947"/>
    </source>
</evidence>
<dbReference type="GO" id="GO:0006508">
    <property type="term" value="P:proteolysis"/>
    <property type="evidence" value="ECO:0007669"/>
    <property type="project" value="UniProtKB-KW"/>
</dbReference>
<dbReference type="Pfam" id="PF17900">
    <property type="entry name" value="Peptidase_M1_N"/>
    <property type="match status" value="1"/>
</dbReference>
<dbReference type="GO" id="GO:0043171">
    <property type="term" value="P:peptide catabolic process"/>
    <property type="evidence" value="ECO:0007669"/>
    <property type="project" value="TreeGrafter"/>
</dbReference>
<dbReference type="GO" id="GO:0016020">
    <property type="term" value="C:membrane"/>
    <property type="evidence" value="ECO:0007669"/>
    <property type="project" value="TreeGrafter"/>
</dbReference>
<dbReference type="SUPFAM" id="SSF48371">
    <property type="entry name" value="ARM repeat"/>
    <property type="match status" value="1"/>
</dbReference>
<feature type="domain" description="Aminopeptidase N-like N-terminal" evidence="13">
    <location>
        <begin position="34"/>
        <end position="190"/>
    </location>
</feature>
<evidence type="ECO:0000259" key="13">
    <source>
        <dbReference type="Pfam" id="PF17900"/>
    </source>
</evidence>
<keyword evidence="10" id="KW-0862">Zinc</keyword>
<dbReference type="OrthoDB" id="100605at2"/>
<protein>
    <recommendedName>
        <fullName evidence="5">Aminopeptidase N</fullName>
        <ecNumber evidence="4">3.4.11.2</ecNumber>
    </recommendedName>
</protein>
<dbReference type="InterPro" id="IPR045357">
    <property type="entry name" value="Aminopeptidase_N-like_N"/>
</dbReference>
<dbReference type="Gene3D" id="1.10.390.10">
    <property type="entry name" value="Neutral Protease Domain 2"/>
    <property type="match status" value="1"/>
</dbReference>
<accession>A0A1H6KRA9</accession>
<dbReference type="GO" id="GO:0005737">
    <property type="term" value="C:cytoplasm"/>
    <property type="evidence" value="ECO:0007669"/>
    <property type="project" value="TreeGrafter"/>
</dbReference>
<dbReference type="EMBL" id="FNXE01000012">
    <property type="protein sequence ID" value="SEH74148.1"/>
    <property type="molecule type" value="Genomic_DNA"/>
</dbReference>
<evidence type="ECO:0000256" key="4">
    <source>
        <dbReference type="ARBA" id="ARBA00012564"/>
    </source>
</evidence>
<dbReference type="CDD" id="cd09603">
    <property type="entry name" value="M1_APN_like"/>
    <property type="match status" value="1"/>
</dbReference>
<keyword evidence="6 14" id="KW-0031">Aminopeptidase</keyword>
<dbReference type="STRING" id="1159016.SAMN02927937_01172"/>
<dbReference type="GO" id="GO:0005615">
    <property type="term" value="C:extracellular space"/>
    <property type="evidence" value="ECO:0007669"/>
    <property type="project" value="TreeGrafter"/>
</dbReference>
<dbReference type="InterPro" id="IPR001930">
    <property type="entry name" value="Peptidase_M1"/>
</dbReference>
<keyword evidence="7" id="KW-0645">Protease</keyword>
<dbReference type="PANTHER" id="PTHR11533">
    <property type="entry name" value="PROTEASE M1 ZINC METALLOPROTEASE"/>
    <property type="match status" value="1"/>
</dbReference>
<organism evidence="14 15">
    <name type="scientific">Paenimyroides marinum</name>
    <dbReference type="NCBI Taxonomy" id="1159016"/>
    <lineage>
        <taxon>Bacteria</taxon>
        <taxon>Pseudomonadati</taxon>
        <taxon>Bacteroidota</taxon>
        <taxon>Flavobacteriia</taxon>
        <taxon>Flavobacteriales</taxon>
        <taxon>Flavobacteriaceae</taxon>
        <taxon>Paenimyroides</taxon>
    </lineage>
</organism>
<comment type="cofactor">
    <cofactor evidence="2">
        <name>Zn(2+)</name>
        <dbReference type="ChEBI" id="CHEBI:29105"/>
    </cofactor>
</comment>
<evidence type="ECO:0000313" key="14">
    <source>
        <dbReference type="EMBL" id="SEH74148.1"/>
    </source>
</evidence>
<dbReference type="Pfam" id="PF01433">
    <property type="entry name" value="Peptidase_M1"/>
    <property type="match status" value="1"/>
</dbReference>
<dbReference type="GO" id="GO:0008270">
    <property type="term" value="F:zinc ion binding"/>
    <property type="evidence" value="ECO:0007669"/>
    <property type="project" value="InterPro"/>
</dbReference>
<name>A0A1H6KRA9_9FLAO</name>
<gene>
    <name evidence="14" type="ORF">SAMN02927937_01172</name>
</gene>
<comment type="similarity">
    <text evidence="3">Belongs to the peptidase M1 family.</text>
</comment>
<dbReference type="RefSeq" id="WP_091097320.1">
    <property type="nucleotide sequence ID" value="NZ_FNXE01000012.1"/>
</dbReference>
<comment type="catalytic activity">
    <reaction evidence="1">
        <text>Release of an N-terminal amino acid, Xaa-|-Yaa- from a peptide, amide or arylamide. Xaa is preferably Ala, but may be most amino acids including Pro (slow action). When a terminal hydrophobic residue is followed by a prolyl residue, the two may be released as an intact Xaa-Pro dipeptide.</text>
        <dbReference type="EC" id="3.4.11.2"/>
    </reaction>
</comment>
<dbReference type="SUPFAM" id="SSF63737">
    <property type="entry name" value="Leukotriene A4 hydrolase N-terminal domain"/>
    <property type="match status" value="1"/>
</dbReference>
<dbReference type="SUPFAM" id="SSF55486">
    <property type="entry name" value="Metalloproteases ('zincins'), catalytic domain"/>
    <property type="match status" value="1"/>
</dbReference>
<keyword evidence="8" id="KW-0479">Metal-binding</keyword>
<evidence type="ECO:0000313" key="15">
    <source>
        <dbReference type="Proteomes" id="UP000199634"/>
    </source>
</evidence>
<keyword evidence="11" id="KW-0482">Metalloprotease</keyword>
<dbReference type="PANTHER" id="PTHR11533:SF174">
    <property type="entry name" value="PUROMYCIN-SENSITIVE AMINOPEPTIDASE-RELATED"/>
    <property type="match status" value="1"/>
</dbReference>
<feature type="domain" description="Peptidase M1 membrane alanine aminopeptidase" evidence="12">
    <location>
        <begin position="227"/>
        <end position="426"/>
    </location>
</feature>